<feature type="transmembrane region" description="Helical" evidence="1">
    <location>
        <begin position="107"/>
        <end position="132"/>
    </location>
</feature>
<feature type="transmembrane region" description="Helical" evidence="1">
    <location>
        <begin position="54"/>
        <end position="71"/>
    </location>
</feature>
<evidence type="ECO:0000313" key="2">
    <source>
        <dbReference type="EMBL" id="TFZ40202.1"/>
    </source>
</evidence>
<dbReference type="RefSeq" id="WP_135270975.1">
    <property type="nucleotide sequence ID" value="NZ_SRIB01000006.1"/>
</dbReference>
<accession>A0A4Z0D5S1</accession>
<dbReference type="Proteomes" id="UP000298381">
    <property type="component" value="Unassembled WGS sequence"/>
</dbReference>
<feature type="transmembrane region" description="Helical" evidence="1">
    <location>
        <begin position="31"/>
        <end position="49"/>
    </location>
</feature>
<keyword evidence="1" id="KW-1133">Transmembrane helix</keyword>
<sequence>MENKTKKLVQASVLLAIAIIFQIIGRTIPEINQFIVGPIVNMVLILTVYICGRWFGVGVGILTPVLAYLVGQLAAPLAPFIPFIMVGNAIYVLTFSISMEKGKIQRIIGVIIGSVLKFLFLSFSAKNLIYVFGLEFPTKVANALSASMSTPQLITALIGGAFAITGINILHKRRII</sequence>
<protein>
    <submittedName>
        <fullName evidence="2">ECF transporter S component</fullName>
    </submittedName>
</protein>
<reference evidence="2 3" key="1">
    <citation type="submission" date="2019-03" db="EMBL/GenBank/DDBJ databases">
        <title>Draft genome sequence data and analysis of a Fermenting Bacterium, Soehngenia longevitae strain 1933PT, isolated from petroleum reservoir in Azerbaijan.</title>
        <authorList>
            <person name="Grouzdev D.S."/>
            <person name="Bidzhieva S.K."/>
            <person name="Sokolova D.S."/>
            <person name="Tourova T.P."/>
            <person name="Poltaraus A.B."/>
            <person name="Nazina T.N."/>
        </authorList>
    </citation>
    <scope>NUCLEOTIDE SEQUENCE [LARGE SCALE GENOMIC DNA]</scope>
    <source>
        <strain evidence="2 3">1933P</strain>
    </source>
</reference>
<dbReference type="InterPro" id="IPR024529">
    <property type="entry name" value="ECF_trnsprt_substrate-spec"/>
</dbReference>
<comment type="caution">
    <text evidence="2">The sequence shown here is derived from an EMBL/GenBank/DDBJ whole genome shotgun (WGS) entry which is preliminary data.</text>
</comment>
<evidence type="ECO:0000256" key="1">
    <source>
        <dbReference type="SAM" id="Phobius"/>
    </source>
</evidence>
<dbReference type="GO" id="GO:0022857">
    <property type="term" value="F:transmembrane transporter activity"/>
    <property type="evidence" value="ECO:0007669"/>
    <property type="project" value="InterPro"/>
</dbReference>
<feature type="transmembrane region" description="Helical" evidence="1">
    <location>
        <begin position="152"/>
        <end position="170"/>
    </location>
</feature>
<gene>
    <name evidence="2" type="ORF">E4100_05155</name>
</gene>
<dbReference type="Pfam" id="PF12822">
    <property type="entry name" value="ECF_trnsprt"/>
    <property type="match status" value="1"/>
</dbReference>
<dbReference type="Gene3D" id="1.10.1760.20">
    <property type="match status" value="1"/>
</dbReference>
<proteinExistence type="predicted"/>
<feature type="transmembrane region" description="Helical" evidence="1">
    <location>
        <begin position="7"/>
        <end position="25"/>
    </location>
</feature>
<dbReference type="AlphaFoldDB" id="A0A4Z0D5S1"/>
<dbReference type="OrthoDB" id="9809154at2"/>
<keyword evidence="1" id="KW-0472">Membrane</keyword>
<dbReference type="EMBL" id="SRIB01000006">
    <property type="protein sequence ID" value="TFZ40202.1"/>
    <property type="molecule type" value="Genomic_DNA"/>
</dbReference>
<keyword evidence="3" id="KW-1185">Reference proteome</keyword>
<evidence type="ECO:0000313" key="3">
    <source>
        <dbReference type="Proteomes" id="UP000298381"/>
    </source>
</evidence>
<organism evidence="2 3">
    <name type="scientific">Soehngenia longivitae</name>
    <dbReference type="NCBI Taxonomy" id="2562294"/>
    <lineage>
        <taxon>Bacteria</taxon>
        <taxon>Bacillati</taxon>
        <taxon>Bacillota</taxon>
        <taxon>Tissierellia</taxon>
        <taxon>Tissierellales</taxon>
        <taxon>Tissierellaceae</taxon>
        <taxon>Soehngenia</taxon>
    </lineage>
</organism>
<name>A0A4Z0D5S1_9FIRM</name>
<keyword evidence="1" id="KW-0812">Transmembrane</keyword>
<feature type="transmembrane region" description="Helical" evidence="1">
    <location>
        <begin position="77"/>
        <end position="95"/>
    </location>
</feature>